<dbReference type="EMBL" id="JACHNU010000009">
    <property type="protein sequence ID" value="MBB4664827.1"/>
    <property type="molecule type" value="Genomic_DNA"/>
</dbReference>
<dbReference type="Proteomes" id="UP000585272">
    <property type="component" value="Unassembled WGS sequence"/>
</dbReference>
<accession>A0A840IIC8</accession>
<feature type="transmembrane region" description="Helical" evidence="1">
    <location>
        <begin position="37"/>
        <end position="55"/>
    </location>
</feature>
<evidence type="ECO:0000313" key="3">
    <source>
        <dbReference type="Proteomes" id="UP000585272"/>
    </source>
</evidence>
<sequence length="113" mass="11056">MLTALRPLSLPTHGAVELLLGVLALAAPFALGFGPAGVLLSGLIGVLAIGLALDATQPRAVAAHQGFDYGLAFGAVAVALPLALAGEGTAALFVALIGAAQLALNAGTRYSGR</sequence>
<comment type="caution">
    <text evidence="2">The sequence shown here is derived from an EMBL/GenBank/DDBJ whole genome shotgun (WGS) entry which is preliminary data.</text>
</comment>
<keyword evidence="1" id="KW-0472">Membrane</keyword>
<feature type="transmembrane region" description="Helical" evidence="1">
    <location>
        <begin position="90"/>
        <end position="108"/>
    </location>
</feature>
<protein>
    <submittedName>
        <fullName evidence="2">Putative membrane protein</fullName>
    </submittedName>
</protein>
<keyword evidence="3" id="KW-1185">Reference proteome</keyword>
<dbReference type="RefSeq" id="WP_183345222.1">
    <property type="nucleotide sequence ID" value="NZ_JACHNU010000009.1"/>
</dbReference>
<evidence type="ECO:0000313" key="2">
    <source>
        <dbReference type="EMBL" id="MBB4664827.1"/>
    </source>
</evidence>
<dbReference type="AlphaFoldDB" id="A0A840IIC8"/>
<proteinExistence type="predicted"/>
<reference evidence="2 3" key="1">
    <citation type="submission" date="2020-08" db="EMBL/GenBank/DDBJ databases">
        <title>Genomic Encyclopedia of Archaeal and Bacterial Type Strains, Phase II (KMG-II): from individual species to whole genera.</title>
        <authorList>
            <person name="Goeker M."/>
        </authorList>
    </citation>
    <scope>NUCLEOTIDE SEQUENCE [LARGE SCALE GENOMIC DNA]</scope>
    <source>
        <strain evidence="2 3">DSM 23288</strain>
    </source>
</reference>
<evidence type="ECO:0000256" key="1">
    <source>
        <dbReference type="SAM" id="Phobius"/>
    </source>
</evidence>
<feature type="transmembrane region" description="Helical" evidence="1">
    <location>
        <begin position="67"/>
        <end position="84"/>
    </location>
</feature>
<gene>
    <name evidence="2" type="ORF">BDZ31_004445</name>
</gene>
<name>A0A840IIC8_9ACTN</name>
<keyword evidence="1" id="KW-1133">Transmembrane helix</keyword>
<keyword evidence="1" id="KW-0812">Transmembrane</keyword>
<organism evidence="2 3">
    <name type="scientific">Conexibacter arvalis</name>
    <dbReference type="NCBI Taxonomy" id="912552"/>
    <lineage>
        <taxon>Bacteria</taxon>
        <taxon>Bacillati</taxon>
        <taxon>Actinomycetota</taxon>
        <taxon>Thermoleophilia</taxon>
        <taxon>Solirubrobacterales</taxon>
        <taxon>Conexibacteraceae</taxon>
        <taxon>Conexibacter</taxon>
    </lineage>
</organism>